<organism evidence="1 2">
    <name type="scientific">Symbiodinium microadriaticum</name>
    <name type="common">Dinoflagellate</name>
    <name type="synonym">Zooxanthella microadriatica</name>
    <dbReference type="NCBI Taxonomy" id="2951"/>
    <lineage>
        <taxon>Eukaryota</taxon>
        <taxon>Sar</taxon>
        <taxon>Alveolata</taxon>
        <taxon>Dinophyceae</taxon>
        <taxon>Suessiales</taxon>
        <taxon>Symbiodiniaceae</taxon>
        <taxon>Symbiodinium</taxon>
    </lineage>
</organism>
<accession>A0A1Q9CHQ0</accession>
<gene>
    <name evidence="1" type="ORF">AK812_SmicGene36871</name>
</gene>
<proteinExistence type="predicted"/>
<evidence type="ECO:0000313" key="2">
    <source>
        <dbReference type="Proteomes" id="UP000186817"/>
    </source>
</evidence>
<name>A0A1Q9CHQ0_SYMMI</name>
<sequence length="717" mass="79011">MVRACRPIQASAHTSGWFGFHPGMGGGQLRIEGVGGFNNQNIGFTPENWTRSENSFHTLEETGRYRFGRLLLDQIAMDPYASLRGEYSTLDVAREMQRADVQDPFAGNPFRTDAGSDFLGLDLPQQQEHSSAVQRGSRMSPDFLPLGGSMQSIPSPAAMSGLQVHGTSPMAGHMPGNAPPTGLVTQEVSQPFDKSGIMSPQELQSLYQDASDVQIQDPRVLSTKVVDKQEQKVSKVVTGKRQVITVEKVVEIPQVITKETIKRVPKPEIIERIIEAVVQVLMVRALMGQVLMDQVRMGRVLMALVMREVPAASVQVDDKVLQVDVALEVTVVSPADVVLMDMVRAALQAVQVAVSVHAVGLELVDLAVKMVRAVGALTAKVVQVALARVEVAQVETSRASAPLPPVRRSLCREWGPVAVEVVVGLADLVGLVAVAGQEAAEVQEALEVQEEGWIHTAWEMEASTDQACGIRDALGYDPMQLVGGPGSLEEAMQNLGGAGDSDLPGLPPGVEPGSKEYNDHLHMLEAQGLIEIREEIVEVPQVVVEERVVHVPGRKQIQERLIEVPKVEWVERVEYDDFVEYREVPVDKIIEVPEIEYKIKQVDQTVPQTYIQEHFVDRYKEVPVTQVQETERIEHVPVMVSLGTDGQNHLKFTGHEGTVWEHRWENRLTDGRYTPELHAWLDMGGRFNDGFVVYGDIDVEFHVNLPETEASGLDASR</sequence>
<comment type="caution">
    <text evidence="1">The sequence shown here is derived from an EMBL/GenBank/DDBJ whole genome shotgun (WGS) entry which is preliminary data.</text>
</comment>
<dbReference type="EMBL" id="LSRX01001190">
    <property type="protein sequence ID" value="OLP82463.1"/>
    <property type="molecule type" value="Genomic_DNA"/>
</dbReference>
<dbReference type="OrthoDB" id="438381at2759"/>
<dbReference type="Proteomes" id="UP000186817">
    <property type="component" value="Unassembled WGS sequence"/>
</dbReference>
<evidence type="ECO:0000313" key="1">
    <source>
        <dbReference type="EMBL" id="OLP82463.1"/>
    </source>
</evidence>
<dbReference type="AlphaFoldDB" id="A0A1Q9CHQ0"/>
<keyword evidence="2" id="KW-1185">Reference proteome</keyword>
<protein>
    <submittedName>
        <fullName evidence="1">Uncharacterized protein</fullName>
    </submittedName>
</protein>
<reference evidence="1 2" key="1">
    <citation type="submission" date="2016-02" db="EMBL/GenBank/DDBJ databases">
        <title>Genome analysis of coral dinoflagellate symbionts highlights evolutionary adaptations to a symbiotic lifestyle.</title>
        <authorList>
            <person name="Aranda M."/>
            <person name="Li Y."/>
            <person name="Liew Y.J."/>
            <person name="Baumgarten S."/>
            <person name="Simakov O."/>
            <person name="Wilson M."/>
            <person name="Piel J."/>
            <person name="Ashoor H."/>
            <person name="Bougouffa S."/>
            <person name="Bajic V.B."/>
            <person name="Ryu T."/>
            <person name="Ravasi T."/>
            <person name="Bayer T."/>
            <person name="Micklem G."/>
            <person name="Kim H."/>
            <person name="Bhak J."/>
            <person name="Lajeunesse T.C."/>
            <person name="Voolstra C.R."/>
        </authorList>
    </citation>
    <scope>NUCLEOTIDE SEQUENCE [LARGE SCALE GENOMIC DNA]</scope>
    <source>
        <strain evidence="1 2">CCMP2467</strain>
    </source>
</reference>